<dbReference type="EMBL" id="JBHMEW010000065">
    <property type="protein sequence ID" value="MFB9212925.1"/>
    <property type="molecule type" value="Genomic_DNA"/>
</dbReference>
<dbReference type="RefSeq" id="WP_290248465.1">
    <property type="nucleotide sequence ID" value="NZ_JAUFQT010000001.1"/>
</dbReference>
<organism evidence="1 2">
    <name type="scientific">Echinicola jeungdonensis</name>
    <dbReference type="NCBI Taxonomy" id="709343"/>
    <lineage>
        <taxon>Bacteria</taxon>
        <taxon>Pseudomonadati</taxon>
        <taxon>Bacteroidota</taxon>
        <taxon>Cytophagia</taxon>
        <taxon>Cytophagales</taxon>
        <taxon>Cyclobacteriaceae</taxon>
        <taxon>Echinicola</taxon>
    </lineage>
</organism>
<comment type="caution">
    <text evidence="1">The sequence shown here is derived from an EMBL/GenBank/DDBJ whole genome shotgun (WGS) entry which is preliminary data.</text>
</comment>
<sequence>MKKNPIYLIGLLLILVACSPKKGNQFSGKGGEGQKTIASSNSQFSPEEILLEEIPKDISHNVKKDNFFSSLDLVNAKKIKKEGKVFYDLTFEDEESLTIMATFNENGQIVVL</sequence>
<evidence type="ECO:0000313" key="1">
    <source>
        <dbReference type="EMBL" id="MFB9212925.1"/>
    </source>
</evidence>
<reference evidence="1 2" key="1">
    <citation type="submission" date="2024-09" db="EMBL/GenBank/DDBJ databases">
        <authorList>
            <person name="Sun Q."/>
            <person name="Mori K."/>
        </authorList>
    </citation>
    <scope>NUCLEOTIDE SEQUENCE [LARGE SCALE GENOMIC DNA]</scope>
    <source>
        <strain evidence="1 2">CECT 7682</strain>
    </source>
</reference>
<dbReference type="PROSITE" id="PS51257">
    <property type="entry name" value="PROKAR_LIPOPROTEIN"/>
    <property type="match status" value="1"/>
</dbReference>
<dbReference type="Proteomes" id="UP001589654">
    <property type="component" value="Unassembled WGS sequence"/>
</dbReference>
<evidence type="ECO:0000313" key="2">
    <source>
        <dbReference type="Proteomes" id="UP001589654"/>
    </source>
</evidence>
<keyword evidence="2" id="KW-1185">Reference proteome</keyword>
<accession>A0ABV5J7X6</accession>
<proteinExistence type="predicted"/>
<gene>
    <name evidence="1" type="ORF">ACFFUR_14010</name>
</gene>
<name>A0ABV5J7X6_9BACT</name>
<evidence type="ECO:0008006" key="3">
    <source>
        <dbReference type="Google" id="ProtNLM"/>
    </source>
</evidence>
<protein>
    <recommendedName>
        <fullName evidence="3">Lipoprotein</fullName>
    </recommendedName>
</protein>